<feature type="region of interest" description="Disordered" evidence="1">
    <location>
        <begin position="1"/>
        <end position="32"/>
    </location>
</feature>
<feature type="compositionally biased region" description="Acidic residues" evidence="1">
    <location>
        <begin position="1876"/>
        <end position="1886"/>
    </location>
</feature>
<reference evidence="2" key="1">
    <citation type="journal article" date="2019" name="bioRxiv">
        <title>The Genome of the Zebra Mussel, Dreissena polymorpha: A Resource for Invasive Species Research.</title>
        <authorList>
            <person name="McCartney M.A."/>
            <person name="Auch B."/>
            <person name="Kono T."/>
            <person name="Mallez S."/>
            <person name="Zhang Y."/>
            <person name="Obille A."/>
            <person name="Becker A."/>
            <person name="Abrahante J.E."/>
            <person name="Garbe J."/>
            <person name="Badalamenti J.P."/>
            <person name="Herman A."/>
            <person name="Mangelson H."/>
            <person name="Liachko I."/>
            <person name="Sullivan S."/>
            <person name="Sone E.D."/>
            <person name="Koren S."/>
            <person name="Silverstein K.A.T."/>
            <person name="Beckman K.B."/>
            <person name="Gohl D.M."/>
        </authorList>
    </citation>
    <scope>NUCLEOTIDE SEQUENCE</scope>
    <source>
        <strain evidence="2">Duluth1</strain>
        <tissue evidence="2">Whole animal</tissue>
    </source>
</reference>
<feature type="region of interest" description="Disordered" evidence="1">
    <location>
        <begin position="996"/>
        <end position="1026"/>
    </location>
</feature>
<reference evidence="2" key="2">
    <citation type="submission" date="2020-11" db="EMBL/GenBank/DDBJ databases">
        <authorList>
            <person name="McCartney M.A."/>
            <person name="Auch B."/>
            <person name="Kono T."/>
            <person name="Mallez S."/>
            <person name="Becker A."/>
            <person name="Gohl D.M."/>
            <person name="Silverstein K.A.T."/>
            <person name="Koren S."/>
            <person name="Bechman K.B."/>
            <person name="Herman A."/>
            <person name="Abrahante J.E."/>
            <person name="Garbe J."/>
        </authorList>
    </citation>
    <scope>NUCLEOTIDE SEQUENCE</scope>
    <source>
        <strain evidence="2">Duluth1</strain>
        <tissue evidence="2">Whole animal</tissue>
    </source>
</reference>
<feature type="compositionally biased region" description="Basic and acidic residues" evidence="1">
    <location>
        <begin position="707"/>
        <end position="741"/>
    </location>
</feature>
<sequence length="3198" mass="361005">MQEAMDTFEEPYKSEENTLWNEGISGTKDDVRNKEKEIPHDDEYQAYTFDAGLVQTSDDENELIDSQIDHVEHIILPEKSSEISTTEILIHQATDSFEEEIPEMNDMAIQTDKIVGSVPASVKNTQAHTEGSSVFDPMNTSAITEERYSNDTADETYNYNKIFNAGDDEHDSDVDVENDATTGMYMGRTTNLTVDTAYASAAVSKLTGKSPIEVSPDYVDTIVGYYAGTVESVDDAVHKNEVNVGENVKTITEEFADLDCFECVSNDTDGLNIDSDMADPVSANKQLIEEVPYSLDKHDDMFGKFEHQLIDTNETFENMSLSDSSPENILDLAAKEDAIILDDNRQVEYGQNVRSMSPNAKKHVLEQATFSLEELGDMFDNYEKQLELRHELYKVVSSSDSSPEENTAYAQKTLCLSTEFDRENTASTDREDLENATREKQDFSYLLEEDFENQFERGATAASLPGMHTMSTWKQENHLFVELDDEDIKQDSESMIEEEDLDSFHHVMDTFPDDSVEPYYESENVDGQNQAGKIDENVWDDLKDEPENSNSQEHVHRNNGDMVEHESKDDGHQDIKGKIGEFNADYIESESLDNLNHANRIDDTRDFGAYECEHANHQDQDGGIKDESESVESQDHVYKIDEDDGDFAKYEFKHPDHVHDDMNKKDDVDFKDDSERFGNQEHVERYDDDTVEDDDDYATDEAYTNQDKYESESVDSQELRGRIDKDDGDFGKPDYAYHQDYDGNICEDYDGHVKDHSESVYPSYHDDRFDADHEDLSKYESEDGQDHAHDIDDDDDDDQIKDGSESIDSQDHANRIHEDDGDFAKHEFKHDHGGRIDEEDDDHVKYQCASKESIDEGDGDQVDYGPGSVCVQDYEGRMQDDGESENVEIVVKSYINDNDGGDCVQNEYEQADYQNHAERIEDEVVDSSREKDNRKQDGNMYEFGGEAGHQIQLEYDANENIELNDSSTTSFDDGVNDIMFNFKSDHKIKLKDFKRGGSETTSTAEHNSISPDSSNSFPSSPTDSDNSELVTVMENEIKYKHDQENYSQDRAWLVQSDVVQDDENRRETHNLDLYQNKCEEDVYSDHDSHLAGSGHILASDIGITSGLDDFFGLNEPEFKDKTSDNENAGVINDDKFYISFTDSTTEDVPSNSVNDYDPFNLLTDNHEMNENVNAFEPLIGNNNQNEINDNDPFEKLTKCDEIKDNVTDAFSTEDKIDSLNSSDKYNFFSNDEKDHVYNGASFPEQENLLTISSMPVESVSSIETPVEETVSGFYEINPEINTGEHVKEFISNSVCVTNLGDMETGFYVVNSEENDLKETVNFSIEKFAIDKANEIIKDIIPKDEMECSVSSQESSEAGVYEFQEPERENSDIMDDCVDVRITQTQGMDHTSYSDNSYQEGSGYLDNDAQSALLETKDPSIDTDQTQMDTGNSYSLLESLNCEQDVGQSIDSIGEPRDIINIAKELRVDQARASINNGETVHANEHQDDVISEYNVVVHENIDIVNAEEVNLHDDNNDLTTDINQDNKASIKGNNDTMETLNNETEVNTKINNDDIQHTESYMHDSSENDDSQGFNEVENVCPAAEEDDHIDETGFDPSELKNKRFMMKTGPGMPQISIDLASSVESSLSNDSDREAFIEVEAELTSDFTEDETEIHQTCNERDDDDADDKENIRPNMNNAESWMKVDTVTPAIDIKFDSENKSGSQRELILNDFDAEIQGTVLQNISIGSAFSPLESPCENAFEIGYQINPLFPEYNNNYEVDDVGDSTDEESGDLKKKPFVRFSNDIITDDHEIEKLEELADSLVSVAVQDALFELENSTSEKDGPGDEINTKILIIADNLVKEVITEAIEIVGNQEPNTFVEFEIADAMKETGLEEDDSSDSDDGSSTTTEGSYQIDVSDDLTLDSSPEKELEVEETHPSSEADPQLSLSISSPDDDVSVDNSCSIIDQSDPAIAPSFKKIPVDGSYRSFSFPDYEDHTLTSNPLDSNTGIVFEFAKGENDVNSRTFRQSSGLTLVKQDTIVPDIVISTEMSPEYDVEDITDYGADMSMTENTESKDELSDDETDKNINYVTTYVSFVEGEIASMNTTANLESHLGDEALDKGLPVNEIQDENEEDNLVDFKLEDVTRRTLDLTTNETDAYLILSMSAVSNKEANDGDSVVANTVTVDLSSQVIRKQSIQNNDDTSGESDNIEVLVASSAQRQEVPADNFDTFDDGIQLTGMGEDDLRENTGAHIKDMIEKENFNEVSNQVDLGAGFVDHKSNNKIGEFDVYDAATFSNLSEKPIEISEYSENVVEKHIDHFVERLNFVEKTEHVQSFDDEVSEIVEQTKQFSDVVEKADDNMAVTGDVWSFVEKPFSNVELFDLSFAENCTDNDLAIEKVIDMPIEQKTVAKDESEEIIDDLQINNGETHISEAHDQMSDVEILNEVIEPQGDDIRVEEIGIENRSTQEQIKQDLLLNTETYNQLVDGFNESELDKLHDYVDKTYFTGTESETTQSHVIQDLSEGAEIHNQLVNNVNEDKSHLSGDDVNNEDITRRENAYDEDSTIVEPTKEFNDVEKADDNVAETNNVWSFVEKPILNVEQFDISFAENCADNDDLAIEKVIDMPVEHKTVSKDESVNIIDDLQINYGGTHISEAHDQMSDVEILNEVIWPHGDDIRVEEIGIENGSTQEQIEQDLLQNTETYDQLVDGFNENELDKLQDYEFLTDLTGTKSETTQSHVLQDLSEYAEIQNQLVINVNENKSHTSHDDVNNVDITRRENAYDEDSTIVEPTKQFSDVVEKADDNFAETNNVWSFVEKPFLHVEQFDVSFAENCADNYLAMENVIDMPVQHKTVAKDESVKIIDDLQIKDGETHFSEAHDQSSDDWMFNEDIEPHSDVIRNEEIGIKNGSTQKQIEQDLLQNTETYNQLVDGFNETELVKLQDYDDKTYFTETDSETTQSHVFKELSDDTEIHNQLVDNVNESISHTSQDDDNNLDISRSENTKTQSQYVNDSLLDDETKKKMPLFKDESDEIEALMEVQPANTYTKEIEETTKEVYKPLIKDNSEDSGFSLGTRPKHRSSEYVTRKEIFYTTSGRMSVSIDSILDPPTDQELDIAANSQVTIEEEPSMVSRSFYIFCSLSALVGAIVISHCLAFSPYHPAPTFASDSSVFFFHSKSGPVIGPIPNGKKYTFPKWELNIPNGRFPKTIFIFFILF</sequence>
<comment type="caution">
    <text evidence="2">The sequence shown here is derived from an EMBL/GenBank/DDBJ whole genome shotgun (WGS) entry which is preliminary data.</text>
</comment>
<feature type="region of interest" description="Disordered" evidence="1">
    <location>
        <begin position="611"/>
        <end position="868"/>
    </location>
</feature>
<feature type="compositionally biased region" description="Basic and acidic residues" evidence="1">
    <location>
        <begin position="749"/>
        <end position="790"/>
    </location>
</feature>
<evidence type="ECO:0000313" key="3">
    <source>
        <dbReference type="Proteomes" id="UP000828390"/>
    </source>
</evidence>
<protein>
    <submittedName>
        <fullName evidence="2">Uncharacterized protein</fullName>
    </submittedName>
</protein>
<feature type="compositionally biased region" description="Basic and acidic residues" evidence="1">
    <location>
        <begin position="800"/>
        <end position="836"/>
    </location>
</feature>
<evidence type="ECO:0000313" key="2">
    <source>
        <dbReference type="EMBL" id="KAH3741375.1"/>
    </source>
</evidence>
<feature type="region of interest" description="Disordered" evidence="1">
    <location>
        <begin position="923"/>
        <end position="942"/>
    </location>
</feature>
<proteinExistence type="predicted"/>
<dbReference type="Proteomes" id="UP000828390">
    <property type="component" value="Unassembled WGS sequence"/>
</dbReference>
<feature type="region of interest" description="Disordered" evidence="1">
    <location>
        <begin position="541"/>
        <end position="571"/>
    </location>
</feature>
<feature type="compositionally biased region" description="Basic and acidic residues" evidence="1">
    <location>
        <begin position="553"/>
        <end position="571"/>
    </location>
</feature>
<feature type="compositionally biased region" description="Low complexity" evidence="1">
    <location>
        <begin position="1926"/>
        <end position="1935"/>
    </location>
</feature>
<feature type="region of interest" description="Disordered" evidence="1">
    <location>
        <begin position="1875"/>
        <end position="1944"/>
    </location>
</feature>
<name>A0A9D4DA43_DREPO</name>
<gene>
    <name evidence="2" type="ORF">DPMN_048100</name>
</gene>
<organism evidence="2 3">
    <name type="scientific">Dreissena polymorpha</name>
    <name type="common">Zebra mussel</name>
    <name type="synonym">Mytilus polymorpha</name>
    <dbReference type="NCBI Taxonomy" id="45954"/>
    <lineage>
        <taxon>Eukaryota</taxon>
        <taxon>Metazoa</taxon>
        <taxon>Spiralia</taxon>
        <taxon>Lophotrochozoa</taxon>
        <taxon>Mollusca</taxon>
        <taxon>Bivalvia</taxon>
        <taxon>Autobranchia</taxon>
        <taxon>Heteroconchia</taxon>
        <taxon>Euheterodonta</taxon>
        <taxon>Imparidentia</taxon>
        <taxon>Neoheterodontei</taxon>
        <taxon>Myida</taxon>
        <taxon>Dreissenoidea</taxon>
        <taxon>Dreissenidae</taxon>
        <taxon>Dreissena</taxon>
    </lineage>
</organism>
<feature type="compositionally biased region" description="Basic and acidic residues" evidence="1">
    <location>
        <begin position="1909"/>
        <end position="1923"/>
    </location>
</feature>
<accession>A0A9D4DA43</accession>
<feature type="compositionally biased region" description="Basic and acidic residues" evidence="1">
    <location>
        <begin position="926"/>
        <end position="937"/>
    </location>
</feature>
<keyword evidence="3" id="KW-1185">Reference proteome</keyword>
<feature type="compositionally biased region" description="Acidic residues" evidence="1">
    <location>
        <begin position="686"/>
        <end position="699"/>
    </location>
</feature>
<feature type="compositionally biased region" description="Basic and acidic residues" evidence="1">
    <location>
        <begin position="611"/>
        <end position="685"/>
    </location>
</feature>
<dbReference type="EMBL" id="JAIWYP010000011">
    <property type="protein sequence ID" value="KAH3741375.1"/>
    <property type="molecule type" value="Genomic_DNA"/>
</dbReference>
<feature type="region of interest" description="Disordered" evidence="1">
    <location>
        <begin position="2967"/>
        <end position="2997"/>
    </location>
</feature>
<feature type="compositionally biased region" description="Low complexity" evidence="1">
    <location>
        <begin position="1007"/>
        <end position="1024"/>
    </location>
</feature>
<evidence type="ECO:0000256" key="1">
    <source>
        <dbReference type="SAM" id="MobiDB-lite"/>
    </source>
</evidence>